<dbReference type="AlphaFoldDB" id="A0AAX5K259"/>
<name>A0AAX5K259_ENSVE</name>
<sequence length="137" mass="14849">MTAAIGEAGEGTGTGLSKKKESELHFCQTHFVAYFSCLVNLLNGVTGLATNSVSQETGYAYIQEGSGKTERPLATIRFPLLAADGLINSSSFAFACCLLSRRKLPLKQNPPKQQKDNQGQRQLGWLPGMSLDAIRER</sequence>
<evidence type="ECO:0000313" key="1">
    <source>
        <dbReference type="EMBL" id="KAJ8455126.1"/>
    </source>
</evidence>
<reference evidence="1 2" key="1">
    <citation type="submission" date="2022-12" db="EMBL/GenBank/DDBJ databases">
        <title>Chromosome-scale assembly of the Ensete ventricosum genome.</title>
        <authorList>
            <person name="Dussert Y."/>
            <person name="Stocks J."/>
            <person name="Wendawek A."/>
            <person name="Woldeyes F."/>
            <person name="Nichols R.A."/>
            <person name="Borrell J.S."/>
        </authorList>
    </citation>
    <scope>NUCLEOTIDE SEQUENCE [LARGE SCALE GENOMIC DNA]</scope>
    <source>
        <strain evidence="2">cv. Maze</strain>
        <tissue evidence="1">Seeds</tissue>
    </source>
</reference>
<gene>
    <name evidence="1" type="ORF">OPV22_035195</name>
</gene>
<accession>A0AAX5K259</accession>
<evidence type="ECO:0000313" key="2">
    <source>
        <dbReference type="Proteomes" id="UP001222027"/>
    </source>
</evidence>
<keyword evidence="2" id="KW-1185">Reference proteome</keyword>
<proteinExistence type="predicted"/>
<organism evidence="1 2">
    <name type="scientific">Ensete ventricosum</name>
    <name type="common">Abyssinian banana</name>
    <name type="synonym">Musa ensete</name>
    <dbReference type="NCBI Taxonomy" id="4639"/>
    <lineage>
        <taxon>Eukaryota</taxon>
        <taxon>Viridiplantae</taxon>
        <taxon>Streptophyta</taxon>
        <taxon>Embryophyta</taxon>
        <taxon>Tracheophyta</taxon>
        <taxon>Spermatophyta</taxon>
        <taxon>Magnoliopsida</taxon>
        <taxon>Liliopsida</taxon>
        <taxon>Zingiberales</taxon>
        <taxon>Musaceae</taxon>
        <taxon>Ensete</taxon>
    </lineage>
</organism>
<comment type="caution">
    <text evidence="1">The sequence shown here is derived from an EMBL/GenBank/DDBJ whole genome shotgun (WGS) entry which is preliminary data.</text>
</comment>
<dbReference type="Proteomes" id="UP001222027">
    <property type="component" value="Unassembled WGS sequence"/>
</dbReference>
<dbReference type="EMBL" id="JAQQAF010000113">
    <property type="protein sequence ID" value="KAJ8455126.1"/>
    <property type="molecule type" value="Genomic_DNA"/>
</dbReference>
<protein>
    <submittedName>
        <fullName evidence="1">Uncharacterized protein</fullName>
    </submittedName>
</protein>